<gene>
    <name evidence="2" type="ORF">O181_117332</name>
</gene>
<dbReference type="EMBL" id="AVOT02100990">
    <property type="protein sequence ID" value="MBW0577617.1"/>
    <property type="molecule type" value="Genomic_DNA"/>
</dbReference>
<proteinExistence type="predicted"/>
<protein>
    <submittedName>
        <fullName evidence="2">Uncharacterized protein</fullName>
    </submittedName>
</protein>
<comment type="caution">
    <text evidence="2">The sequence shown here is derived from an EMBL/GenBank/DDBJ whole genome shotgun (WGS) entry which is preliminary data.</text>
</comment>
<dbReference type="AlphaFoldDB" id="A0A9Q3KB19"/>
<organism evidence="2 3">
    <name type="scientific">Austropuccinia psidii MF-1</name>
    <dbReference type="NCBI Taxonomy" id="1389203"/>
    <lineage>
        <taxon>Eukaryota</taxon>
        <taxon>Fungi</taxon>
        <taxon>Dikarya</taxon>
        <taxon>Basidiomycota</taxon>
        <taxon>Pucciniomycotina</taxon>
        <taxon>Pucciniomycetes</taxon>
        <taxon>Pucciniales</taxon>
        <taxon>Sphaerophragmiaceae</taxon>
        <taxon>Austropuccinia</taxon>
    </lineage>
</organism>
<dbReference type="Proteomes" id="UP000765509">
    <property type="component" value="Unassembled WGS sequence"/>
</dbReference>
<reference evidence="2" key="1">
    <citation type="submission" date="2021-03" db="EMBL/GenBank/DDBJ databases">
        <title>Draft genome sequence of rust myrtle Austropuccinia psidii MF-1, a brazilian biotype.</title>
        <authorList>
            <person name="Quecine M.C."/>
            <person name="Pachon D.M.R."/>
            <person name="Bonatelli M.L."/>
            <person name="Correr F.H."/>
            <person name="Franceschini L.M."/>
            <person name="Leite T.F."/>
            <person name="Margarido G.R.A."/>
            <person name="Almeida C.A."/>
            <person name="Ferrarezi J.A."/>
            <person name="Labate C.A."/>
        </authorList>
    </citation>
    <scope>NUCLEOTIDE SEQUENCE</scope>
    <source>
        <strain evidence="2">MF-1</strain>
    </source>
</reference>
<sequence length="96" mass="10668">MESGYFPQTTNGKDDKTSNTEIQVHTEDIGNENGRLPRECGDSLWRKPIYNLNQDAGNHSTNQEGPRIRSNCLTPPQFSRPNSLGQFSSMSAGTTH</sequence>
<feature type="compositionally biased region" description="Polar residues" evidence="1">
    <location>
        <begin position="52"/>
        <end position="64"/>
    </location>
</feature>
<feature type="compositionally biased region" description="Polar residues" evidence="1">
    <location>
        <begin position="1"/>
        <end position="11"/>
    </location>
</feature>
<feature type="region of interest" description="Disordered" evidence="1">
    <location>
        <begin position="1"/>
        <end position="20"/>
    </location>
</feature>
<evidence type="ECO:0000313" key="2">
    <source>
        <dbReference type="EMBL" id="MBW0577617.1"/>
    </source>
</evidence>
<evidence type="ECO:0000313" key="3">
    <source>
        <dbReference type="Proteomes" id="UP000765509"/>
    </source>
</evidence>
<evidence type="ECO:0000256" key="1">
    <source>
        <dbReference type="SAM" id="MobiDB-lite"/>
    </source>
</evidence>
<feature type="region of interest" description="Disordered" evidence="1">
    <location>
        <begin position="52"/>
        <end position="96"/>
    </location>
</feature>
<accession>A0A9Q3KB19</accession>
<feature type="compositionally biased region" description="Polar residues" evidence="1">
    <location>
        <begin position="71"/>
        <end position="96"/>
    </location>
</feature>
<name>A0A9Q3KB19_9BASI</name>
<keyword evidence="3" id="KW-1185">Reference proteome</keyword>